<reference evidence="3 5" key="1">
    <citation type="journal article" date="2020" name="Stud. Mycol.">
        <title>101 Dothideomycetes genomes: a test case for predicting lifestyles and emergence of pathogens.</title>
        <authorList>
            <person name="Haridas S."/>
            <person name="Albert R."/>
            <person name="Binder M."/>
            <person name="Bloem J."/>
            <person name="Labutti K."/>
            <person name="Salamov A."/>
            <person name="Andreopoulos B."/>
            <person name="Baker S."/>
            <person name="Barry K."/>
            <person name="Bills G."/>
            <person name="Bluhm B."/>
            <person name="Cannon C."/>
            <person name="Castanera R."/>
            <person name="Culley D."/>
            <person name="Daum C."/>
            <person name="Ezra D."/>
            <person name="Gonzalez J."/>
            <person name="Henrissat B."/>
            <person name="Kuo A."/>
            <person name="Liang C."/>
            <person name="Lipzen A."/>
            <person name="Lutzoni F."/>
            <person name="Magnuson J."/>
            <person name="Mondo S."/>
            <person name="Nolan M."/>
            <person name="Ohm R."/>
            <person name="Pangilinan J."/>
            <person name="Park H.-J."/>
            <person name="Ramirez L."/>
            <person name="Alfaro M."/>
            <person name="Sun H."/>
            <person name="Tritt A."/>
            <person name="Yoshinaga Y."/>
            <person name="Zwiers L.-H."/>
            <person name="Turgeon B."/>
            <person name="Goodwin S."/>
            <person name="Spatafora J."/>
            <person name="Crous P."/>
            <person name="Grigoriev I."/>
        </authorList>
    </citation>
    <scope>NUCLEOTIDE SEQUENCE</scope>
    <source>
        <strain evidence="3 5">CBS 304.34</strain>
    </source>
</reference>
<dbReference type="RefSeq" id="XP_033578898.1">
    <property type="nucleotide sequence ID" value="XM_033719717.1"/>
</dbReference>
<evidence type="ECO:0000313" key="4">
    <source>
        <dbReference type="Proteomes" id="UP000504636"/>
    </source>
</evidence>
<accession>A0A6A6YVB7</accession>
<gene>
    <name evidence="3 5" type="ORF">BDZ99DRAFT_461886</name>
</gene>
<dbReference type="GeneID" id="54460610"/>
<protein>
    <submittedName>
        <fullName evidence="3 5">Uncharacterized protein</fullName>
    </submittedName>
</protein>
<feature type="transmembrane region" description="Helical" evidence="2">
    <location>
        <begin position="15"/>
        <end position="34"/>
    </location>
</feature>
<evidence type="ECO:0000256" key="2">
    <source>
        <dbReference type="SAM" id="Phobius"/>
    </source>
</evidence>
<reference evidence="5" key="2">
    <citation type="submission" date="2020-04" db="EMBL/GenBank/DDBJ databases">
        <authorList>
            <consortium name="NCBI Genome Project"/>
        </authorList>
    </citation>
    <scope>NUCLEOTIDE SEQUENCE</scope>
    <source>
        <strain evidence="5">CBS 304.34</strain>
    </source>
</reference>
<feature type="region of interest" description="Disordered" evidence="1">
    <location>
        <begin position="42"/>
        <end position="67"/>
    </location>
</feature>
<reference evidence="5" key="3">
    <citation type="submission" date="2025-04" db="UniProtKB">
        <authorList>
            <consortium name="RefSeq"/>
        </authorList>
    </citation>
    <scope>IDENTIFICATION</scope>
    <source>
        <strain evidence="5">CBS 304.34</strain>
    </source>
</reference>
<keyword evidence="2" id="KW-0812">Transmembrane</keyword>
<proteinExistence type="predicted"/>
<dbReference type="Proteomes" id="UP000504636">
    <property type="component" value="Unplaced"/>
</dbReference>
<keyword evidence="2" id="KW-0472">Membrane</keyword>
<organism evidence="3">
    <name type="scientific">Mytilinidion resinicola</name>
    <dbReference type="NCBI Taxonomy" id="574789"/>
    <lineage>
        <taxon>Eukaryota</taxon>
        <taxon>Fungi</taxon>
        <taxon>Dikarya</taxon>
        <taxon>Ascomycota</taxon>
        <taxon>Pezizomycotina</taxon>
        <taxon>Dothideomycetes</taxon>
        <taxon>Pleosporomycetidae</taxon>
        <taxon>Mytilinidiales</taxon>
        <taxon>Mytilinidiaceae</taxon>
        <taxon>Mytilinidion</taxon>
    </lineage>
</organism>
<name>A0A6A6YVB7_9PEZI</name>
<dbReference type="EMBL" id="MU003698">
    <property type="protein sequence ID" value="KAF2811934.1"/>
    <property type="molecule type" value="Genomic_DNA"/>
</dbReference>
<evidence type="ECO:0000313" key="3">
    <source>
        <dbReference type="EMBL" id="KAF2811934.1"/>
    </source>
</evidence>
<keyword evidence="2" id="KW-1133">Transmembrane helix</keyword>
<keyword evidence="4" id="KW-1185">Reference proteome</keyword>
<sequence length="67" mass="7559">MSSPSEQPQTFMQRLATALVYVLAFPFIAIFIGLKRVVTQQKEPPHSYRNRLPAMKNLGPSQDAKGR</sequence>
<evidence type="ECO:0000256" key="1">
    <source>
        <dbReference type="SAM" id="MobiDB-lite"/>
    </source>
</evidence>
<dbReference type="AlphaFoldDB" id="A0A6A6YVB7"/>
<evidence type="ECO:0000313" key="5">
    <source>
        <dbReference type="RefSeq" id="XP_033578898.1"/>
    </source>
</evidence>